<organism evidence="1 2">
    <name type="scientific">Linum trigynum</name>
    <dbReference type="NCBI Taxonomy" id="586398"/>
    <lineage>
        <taxon>Eukaryota</taxon>
        <taxon>Viridiplantae</taxon>
        <taxon>Streptophyta</taxon>
        <taxon>Embryophyta</taxon>
        <taxon>Tracheophyta</taxon>
        <taxon>Spermatophyta</taxon>
        <taxon>Magnoliopsida</taxon>
        <taxon>eudicotyledons</taxon>
        <taxon>Gunneridae</taxon>
        <taxon>Pentapetalae</taxon>
        <taxon>rosids</taxon>
        <taxon>fabids</taxon>
        <taxon>Malpighiales</taxon>
        <taxon>Linaceae</taxon>
        <taxon>Linum</taxon>
    </lineage>
</organism>
<dbReference type="Proteomes" id="UP001497516">
    <property type="component" value="Chromosome 8"/>
</dbReference>
<evidence type="ECO:0000313" key="2">
    <source>
        <dbReference type="Proteomes" id="UP001497516"/>
    </source>
</evidence>
<dbReference type="EMBL" id="OZ034821">
    <property type="protein sequence ID" value="CAL1405200.1"/>
    <property type="molecule type" value="Genomic_DNA"/>
</dbReference>
<name>A0AAV2G6H2_9ROSI</name>
<reference evidence="1 2" key="1">
    <citation type="submission" date="2024-04" db="EMBL/GenBank/DDBJ databases">
        <authorList>
            <person name="Fracassetti M."/>
        </authorList>
    </citation>
    <scope>NUCLEOTIDE SEQUENCE [LARGE SCALE GENOMIC DNA]</scope>
</reference>
<dbReference type="AlphaFoldDB" id="A0AAV2G6H2"/>
<gene>
    <name evidence="1" type="ORF">LTRI10_LOCUS45001</name>
</gene>
<evidence type="ECO:0000313" key="1">
    <source>
        <dbReference type="EMBL" id="CAL1405200.1"/>
    </source>
</evidence>
<sequence length="96" mass="10677">MKQYGRESLVLPYCTTPILTDQLPVLCLKHQAISTFYNQWSAMNQTKTIRQNTSASGARALGHVHSACFTMGRSTLLTHIIRSFPPVSIKGKSVQL</sequence>
<protein>
    <submittedName>
        <fullName evidence="1">Uncharacterized protein</fullName>
    </submittedName>
</protein>
<proteinExistence type="predicted"/>
<keyword evidence="2" id="KW-1185">Reference proteome</keyword>
<accession>A0AAV2G6H2</accession>